<proteinExistence type="predicted"/>
<sequence>MTERATVDTSGYETPESLCELMGVFALPDGNLVRAGYHGTKAPEQAAFDLRTPIGFPTRDRWYNIDGDIVHAFWRSLWSHTRYLMPSNCELRGAASVFPWSDSLHQRAALAPTMCVNPNSTNMNEYGWVVVDVSNNNEQAHVFMGDWDHCLYEFINASHADLIKLVRKQMAEETSGLLPKMNKSVTVHRDHKLQKLDEEWRTQRKKLIEQWAAQQAQLIHAEEAQWQEENDATRVYGLVLGSNNDKTPLRTTAVKSVRGLMARHEREHGMIDATILWTVKETDVDGAGVWHKYATYDAERCVWTLLF</sequence>
<keyword evidence="2" id="KW-1185">Reference proteome</keyword>
<accession>S5VMB0</accession>
<protein>
    <submittedName>
        <fullName evidence="1">Uncharacterized protein</fullName>
    </submittedName>
</protein>
<dbReference type="KEGG" id="vg:16574826"/>
<gene>
    <name evidence="1" type="ORF">PaBG_00140</name>
</gene>
<dbReference type="EMBL" id="KF147891">
    <property type="protein sequence ID" value="AGS82024.1"/>
    <property type="molecule type" value="Genomic_DNA"/>
</dbReference>
<evidence type="ECO:0000313" key="1">
    <source>
        <dbReference type="EMBL" id="AGS82024.1"/>
    </source>
</evidence>
<evidence type="ECO:0000313" key="2">
    <source>
        <dbReference type="Proteomes" id="UP000015545"/>
    </source>
</evidence>
<reference evidence="1 2" key="1">
    <citation type="journal article" date="2014" name="Genome Announc.">
        <title>Complete Genome Sequence of the Novel Giant Pseudomonas Phage PaBG.</title>
        <authorList>
            <person name="Sykilinda N.N."/>
            <person name="Bondar A.A."/>
            <person name="Gorshkova A.S."/>
            <person name="Kurochkina L.P."/>
            <person name="Kulikov E.E."/>
            <person name="Shneider M.M."/>
            <person name="Kadykov V.A."/>
            <person name="Solovjeva N.V."/>
            <person name="Kabilov M.R."/>
            <person name="Mesyanzhinov V.V."/>
            <person name="Vlassov V.V."/>
            <person name="Drukker V.V."/>
            <person name="Miroshnikov K.A."/>
        </authorList>
    </citation>
    <scope>NUCLEOTIDE SEQUENCE [LARGE SCALE GENOMIC DNA]</scope>
</reference>
<dbReference type="Proteomes" id="UP000015545">
    <property type="component" value="Segment"/>
</dbReference>
<name>S5VMB0_9CAUD</name>
<dbReference type="RefSeq" id="YP_008433471.1">
    <property type="nucleotide sequence ID" value="NC_022096.1"/>
</dbReference>
<organism evidence="1 2">
    <name type="scientific">Pseudomonas phage PaBG</name>
    <dbReference type="NCBI Taxonomy" id="1335230"/>
    <lineage>
        <taxon>Viruses</taxon>
        <taxon>Duplodnaviria</taxon>
        <taxon>Heunggongvirae</taxon>
        <taxon>Uroviricota</taxon>
        <taxon>Caudoviricetes</taxon>
        <taxon>Baikalvirus</taxon>
        <taxon>Baikalvirus PaBG</taxon>
    </lineage>
</organism>